<proteinExistence type="predicted"/>
<name>A0A0F8Z2T4_9ZZZZ</name>
<organism evidence="2">
    <name type="scientific">marine sediment metagenome</name>
    <dbReference type="NCBI Taxonomy" id="412755"/>
    <lineage>
        <taxon>unclassified sequences</taxon>
        <taxon>metagenomes</taxon>
        <taxon>ecological metagenomes</taxon>
    </lineage>
</organism>
<gene>
    <name evidence="2" type="ORF">LCGC14_2746840</name>
</gene>
<dbReference type="AlphaFoldDB" id="A0A0F8Z2T4"/>
<evidence type="ECO:0000313" key="2">
    <source>
        <dbReference type="EMBL" id="KKK88072.1"/>
    </source>
</evidence>
<comment type="caution">
    <text evidence="2">The sequence shown here is derived from an EMBL/GenBank/DDBJ whole genome shotgun (WGS) entry which is preliminary data.</text>
</comment>
<protein>
    <submittedName>
        <fullName evidence="2">Uncharacterized protein</fullName>
    </submittedName>
</protein>
<accession>A0A0F8Z2T4</accession>
<feature type="region of interest" description="Disordered" evidence="1">
    <location>
        <begin position="31"/>
        <end position="53"/>
    </location>
</feature>
<reference evidence="2" key="1">
    <citation type="journal article" date="2015" name="Nature">
        <title>Complex archaea that bridge the gap between prokaryotes and eukaryotes.</title>
        <authorList>
            <person name="Spang A."/>
            <person name="Saw J.H."/>
            <person name="Jorgensen S.L."/>
            <person name="Zaremba-Niedzwiedzka K."/>
            <person name="Martijn J."/>
            <person name="Lind A.E."/>
            <person name="van Eijk R."/>
            <person name="Schleper C."/>
            <person name="Guy L."/>
            <person name="Ettema T.J."/>
        </authorList>
    </citation>
    <scope>NUCLEOTIDE SEQUENCE</scope>
</reference>
<evidence type="ECO:0000256" key="1">
    <source>
        <dbReference type="SAM" id="MobiDB-lite"/>
    </source>
</evidence>
<dbReference type="EMBL" id="LAZR01050119">
    <property type="protein sequence ID" value="KKK88072.1"/>
    <property type="molecule type" value="Genomic_DNA"/>
</dbReference>
<sequence length="102" mass="10452">MANPVLAKVIGVKVSAANVGEYVIVRNLTRGGKLTGPLAGTDRNTVLNPAPDSEWQNGDLIQAEIRGRLQGVAQRKIVSGGVQFSAGDLGAAADTTTPGVTL</sequence>